<reference evidence="1 2" key="1">
    <citation type="journal article" date="2015" name="Nature">
        <title>rRNA introns, odd ribosomes, and small enigmatic genomes across a large radiation of phyla.</title>
        <authorList>
            <person name="Brown C.T."/>
            <person name="Hug L.A."/>
            <person name="Thomas B.C."/>
            <person name="Sharon I."/>
            <person name="Castelle C.J."/>
            <person name="Singh A."/>
            <person name="Wilkins M.J."/>
            <person name="Williams K.H."/>
            <person name="Banfield J.F."/>
        </authorList>
    </citation>
    <scope>NUCLEOTIDE SEQUENCE [LARGE SCALE GENOMIC DNA]</scope>
</reference>
<evidence type="ECO:0000313" key="2">
    <source>
        <dbReference type="Proteomes" id="UP000034854"/>
    </source>
</evidence>
<sequence length="76" mass="8628">MSPEKPPSGDDIIKGYRDTLAKRQKKGERLPPWQEEELQNLSRIFGAPKTSPRTRLANMLQRASDFVKGIVNHLPS</sequence>
<gene>
    <name evidence="1" type="ORF">UU34_C0007G0015</name>
</gene>
<evidence type="ECO:0000313" key="1">
    <source>
        <dbReference type="EMBL" id="KKR87112.1"/>
    </source>
</evidence>
<dbReference type="Proteomes" id="UP000034854">
    <property type="component" value="Unassembled WGS sequence"/>
</dbReference>
<name>A0A0G0XHG6_9BACT</name>
<dbReference type="EMBL" id="LCAG01000007">
    <property type="protein sequence ID" value="KKR87112.1"/>
    <property type="molecule type" value="Genomic_DNA"/>
</dbReference>
<dbReference type="AlphaFoldDB" id="A0A0G0XHG6"/>
<proteinExistence type="predicted"/>
<accession>A0A0G0XHG6</accession>
<comment type="caution">
    <text evidence="1">The sequence shown here is derived from an EMBL/GenBank/DDBJ whole genome shotgun (WGS) entry which is preliminary data.</text>
</comment>
<protein>
    <submittedName>
        <fullName evidence="1">Uncharacterized protein</fullName>
    </submittedName>
</protein>
<organism evidence="1 2">
    <name type="scientific">Candidatus Curtissbacteria bacterium GW2011_GWA1_41_11</name>
    <dbReference type="NCBI Taxonomy" id="1618409"/>
    <lineage>
        <taxon>Bacteria</taxon>
        <taxon>Candidatus Curtissiibacteriota</taxon>
    </lineage>
</organism>